<comment type="similarity">
    <text evidence="1">Belongs to the phospholipase D family.</text>
</comment>
<dbReference type="SUPFAM" id="SSF56024">
    <property type="entry name" value="Phospholipase D/nuclease"/>
    <property type="match status" value="2"/>
</dbReference>
<name>A0A8C4Z5P9_GADMO</name>
<proteinExistence type="inferred from homology"/>
<dbReference type="Ensembl" id="ENSGMOT00000006426.2">
    <property type="protein sequence ID" value="ENSGMOP00000006245.2"/>
    <property type="gene ID" value="ENSGMOG00000005860.2"/>
</dbReference>
<reference evidence="3" key="2">
    <citation type="submission" date="2025-09" db="UniProtKB">
        <authorList>
            <consortium name="Ensembl"/>
        </authorList>
    </citation>
    <scope>IDENTIFICATION</scope>
</reference>
<dbReference type="InterPro" id="IPR032803">
    <property type="entry name" value="PLDc_3"/>
</dbReference>
<evidence type="ECO:0000259" key="2">
    <source>
        <dbReference type="PROSITE" id="PS50035"/>
    </source>
</evidence>
<dbReference type="InterPro" id="IPR001736">
    <property type="entry name" value="PLipase_D/transphosphatidylase"/>
</dbReference>
<dbReference type="PANTHER" id="PTHR10185">
    <property type="entry name" value="PHOSPHOLIPASE D - RELATED"/>
    <property type="match status" value="1"/>
</dbReference>
<evidence type="ECO:0000256" key="1">
    <source>
        <dbReference type="ARBA" id="ARBA00008664"/>
    </source>
</evidence>
<accession>A0A8C4Z5P9</accession>
<feature type="domain" description="PLD phosphodiesterase" evidence="2">
    <location>
        <begin position="152"/>
        <end position="179"/>
    </location>
</feature>
<gene>
    <name evidence="3" type="primary">pld7</name>
</gene>
<dbReference type="Gene3D" id="3.30.870.10">
    <property type="entry name" value="Endonuclease Chain A"/>
    <property type="match status" value="2"/>
</dbReference>
<dbReference type="GeneTree" id="ENSGT00950000183059"/>
<dbReference type="Proteomes" id="UP000694546">
    <property type="component" value="Chromosome 10"/>
</dbReference>
<dbReference type="Pfam" id="PF13918">
    <property type="entry name" value="PLDc_3"/>
    <property type="match status" value="1"/>
</dbReference>
<dbReference type="AlphaFoldDB" id="A0A8C4Z5P9"/>
<protein>
    <submittedName>
        <fullName evidence="3">Phospholipase D family, member 7</fullName>
    </submittedName>
</protein>
<sequence length="452" mass="49052">MTVCENEWLLLTSLVASADFTPGTLLIYRGDSCRSSEADYVRLVESVPVGLYPTGVPPGPLPSVSEGWLRLLGRASGSLSIAGFYVTLRDHEDHPDPTDAQGREVFQELSRLPARGVRLQVAVNAPQSSTVDTAALAAAGAEVREVDLQAVTGGILHTKLWVVDTQHLYLGSANMDWRSLSQVKEVGVSVEDCSCLAQDAARIFGVYWGLGAEKNVSLPPYWPARLSALSSAQQPLNLSLNGVPARVYLSSAPPQISARGRTDDLWAILSVISDARRFVHISVMDFLPTSQFSVPGRFWPAIDSALREAACMRGVEVKLLVSCWPQSPPAMFVFLQSLSVLGRPPLGCRVHVKVFTVPSTPEQMKIPYARVNHAKYMVTDRVAYIGTSNWSENYFVQTAGVGLVVNQTGSAVGPGQATLQGQLDGVFNRDWTSSYTSALPDDRTDVCPLLRH</sequence>
<feature type="domain" description="PLD phosphodiesterase" evidence="2">
    <location>
        <begin position="368"/>
        <end position="394"/>
    </location>
</feature>
<dbReference type="SMART" id="SM00155">
    <property type="entry name" value="PLDc"/>
    <property type="match status" value="2"/>
</dbReference>
<evidence type="ECO:0000313" key="4">
    <source>
        <dbReference type="Proteomes" id="UP000694546"/>
    </source>
</evidence>
<dbReference type="InterPro" id="IPR050874">
    <property type="entry name" value="Diverse_PLD-related"/>
</dbReference>
<organism evidence="3 4">
    <name type="scientific">Gadus morhua</name>
    <name type="common">Atlantic cod</name>
    <dbReference type="NCBI Taxonomy" id="8049"/>
    <lineage>
        <taxon>Eukaryota</taxon>
        <taxon>Metazoa</taxon>
        <taxon>Chordata</taxon>
        <taxon>Craniata</taxon>
        <taxon>Vertebrata</taxon>
        <taxon>Euteleostomi</taxon>
        <taxon>Actinopterygii</taxon>
        <taxon>Neopterygii</taxon>
        <taxon>Teleostei</taxon>
        <taxon>Neoteleostei</taxon>
        <taxon>Acanthomorphata</taxon>
        <taxon>Zeiogadaria</taxon>
        <taxon>Gadariae</taxon>
        <taxon>Gadiformes</taxon>
        <taxon>Gadoidei</taxon>
        <taxon>Gadidae</taxon>
        <taxon>Gadus</taxon>
    </lineage>
</organism>
<keyword evidence="4" id="KW-1185">Reference proteome</keyword>
<evidence type="ECO:0000313" key="3">
    <source>
        <dbReference type="Ensembl" id="ENSGMOP00000006245.2"/>
    </source>
</evidence>
<dbReference type="PROSITE" id="PS50035">
    <property type="entry name" value="PLD"/>
    <property type="match status" value="2"/>
</dbReference>
<dbReference type="PANTHER" id="PTHR10185:SF26">
    <property type="entry name" value="PHOSPHOLIPASE D FAMILY, MEMBER 7"/>
    <property type="match status" value="1"/>
</dbReference>
<dbReference type="GO" id="GO:0003824">
    <property type="term" value="F:catalytic activity"/>
    <property type="evidence" value="ECO:0007669"/>
    <property type="project" value="InterPro"/>
</dbReference>
<reference evidence="3" key="1">
    <citation type="submission" date="2025-08" db="UniProtKB">
        <authorList>
            <consortium name="Ensembl"/>
        </authorList>
    </citation>
    <scope>IDENTIFICATION</scope>
</reference>